<proteinExistence type="predicted"/>
<evidence type="ECO:0000313" key="5">
    <source>
        <dbReference type="Proteomes" id="UP000563601"/>
    </source>
</evidence>
<feature type="signal peptide" evidence="1">
    <location>
        <begin position="1"/>
        <end position="19"/>
    </location>
</feature>
<evidence type="ECO:0000313" key="3">
    <source>
        <dbReference type="EMBL" id="QHQ38609.1"/>
    </source>
</evidence>
<reference evidence="3 4" key="1">
    <citation type="submission" date="2020-01" db="EMBL/GenBank/DDBJ databases">
        <title>The possibility of degradation of plastic by Microbulbifer hydrolyticus IRE-31.</title>
        <authorList>
            <person name="Liu L."/>
        </authorList>
    </citation>
    <scope>NUCLEOTIDE SEQUENCE [LARGE SCALE GENOMIC DNA]</scope>
    <source>
        <strain evidence="3 4">IRE-31</strain>
    </source>
</reference>
<dbReference type="Proteomes" id="UP000464675">
    <property type="component" value="Chromosome"/>
</dbReference>
<dbReference type="AlphaFoldDB" id="A0A6P1TBF7"/>
<dbReference type="EMBL" id="JACHHR010000010">
    <property type="protein sequence ID" value="MBB5213312.1"/>
    <property type="molecule type" value="Genomic_DNA"/>
</dbReference>
<keyword evidence="4" id="KW-1185">Reference proteome</keyword>
<evidence type="ECO:0000313" key="2">
    <source>
        <dbReference type="EMBL" id="MBB5213312.1"/>
    </source>
</evidence>
<accession>A0A6P1TBF7</accession>
<name>A0A6P1TBF7_9GAMM</name>
<dbReference type="RefSeq" id="WP_161857940.1">
    <property type="nucleotide sequence ID" value="NZ_CP047491.1"/>
</dbReference>
<dbReference type="EMBL" id="CP047491">
    <property type="protein sequence ID" value="QHQ38609.1"/>
    <property type="molecule type" value="Genomic_DNA"/>
</dbReference>
<evidence type="ECO:0000256" key="1">
    <source>
        <dbReference type="SAM" id="SignalP"/>
    </source>
</evidence>
<dbReference type="Proteomes" id="UP000563601">
    <property type="component" value="Unassembled WGS sequence"/>
</dbReference>
<organism evidence="2 5">
    <name type="scientific">Microbulbifer hydrolyticus</name>
    <dbReference type="NCBI Taxonomy" id="48074"/>
    <lineage>
        <taxon>Bacteria</taxon>
        <taxon>Pseudomonadati</taxon>
        <taxon>Pseudomonadota</taxon>
        <taxon>Gammaproteobacteria</taxon>
        <taxon>Cellvibrionales</taxon>
        <taxon>Microbulbiferaceae</taxon>
        <taxon>Microbulbifer</taxon>
    </lineage>
</organism>
<sequence>MKNVAFGIFATLFVPCALACEYPVPTIIPPTSPEGSFQYIYPETGPNYEKIAGSANLAVVKILKVAGEKDYPDVVIVELLHGWGYQSGRYMKYLNPKTSCGSTKVAEVGWYAAVIERGKIANLVPYKNVEPYLKQRGRPEYVYSAIGLRGGSA</sequence>
<keyword evidence="1" id="KW-0732">Signal</keyword>
<protein>
    <submittedName>
        <fullName evidence="2">Uncharacterized protein</fullName>
    </submittedName>
</protein>
<evidence type="ECO:0000313" key="4">
    <source>
        <dbReference type="Proteomes" id="UP000464675"/>
    </source>
</evidence>
<reference evidence="2 5" key="2">
    <citation type="submission" date="2020-08" db="EMBL/GenBank/DDBJ databases">
        <title>Genomic Encyclopedia of Type Strains, Phase IV (KMG-IV): sequencing the most valuable type-strain genomes for metagenomic binning, comparative biology and taxonomic classification.</title>
        <authorList>
            <person name="Goeker M."/>
        </authorList>
    </citation>
    <scope>NUCLEOTIDE SEQUENCE [LARGE SCALE GENOMIC DNA]</scope>
    <source>
        <strain evidence="2 5">DSM 11525</strain>
    </source>
</reference>
<gene>
    <name evidence="3" type="ORF">GTQ55_06145</name>
    <name evidence="2" type="ORF">HNQ53_003564</name>
</gene>
<feature type="chain" id="PRO_5044645603" evidence="1">
    <location>
        <begin position="20"/>
        <end position="153"/>
    </location>
</feature>
<dbReference type="OrthoDB" id="6390173at2"/>